<dbReference type="SUPFAM" id="SSF49785">
    <property type="entry name" value="Galactose-binding domain-like"/>
    <property type="match status" value="1"/>
</dbReference>
<protein>
    <submittedName>
        <fullName evidence="2">Ig-like domain-containing protein</fullName>
    </submittedName>
</protein>
<dbReference type="RefSeq" id="WP_303283905.1">
    <property type="nucleotide sequence ID" value="NZ_BAABCZ010000003.1"/>
</dbReference>
<accession>A0ABT8X6S4</accession>
<dbReference type="Proteomes" id="UP001176891">
    <property type="component" value="Unassembled WGS sequence"/>
</dbReference>
<dbReference type="Gene3D" id="2.60.120.430">
    <property type="entry name" value="Galactose-binding lectin"/>
    <property type="match status" value="1"/>
</dbReference>
<dbReference type="SMART" id="SM00635">
    <property type="entry name" value="BID_2"/>
    <property type="match status" value="1"/>
</dbReference>
<organism evidence="2 3">
    <name type="scientific">Flavivirga amylovorans</name>
    <dbReference type="NCBI Taxonomy" id="870486"/>
    <lineage>
        <taxon>Bacteria</taxon>
        <taxon>Pseudomonadati</taxon>
        <taxon>Bacteroidota</taxon>
        <taxon>Flavobacteriia</taxon>
        <taxon>Flavobacteriales</taxon>
        <taxon>Flavobacteriaceae</taxon>
        <taxon>Flavivirga</taxon>
    </lineage>
</organism>
<sequence>MKNTKFTYTKMTCLLGFIFTILVSCERELSDEAVFATFPNTAEIFTDSPVGLGTDFYFPYIGSKATAWTVDNEVSYEGTASMRFDVPNANDPDGNYAGAIFRVDGEGSGRDLSGFDALTFWAKASQAVTIGEVGFGEDFGENKYVTTRTNIDLTTNWVKYTIPIPDPSKLIQERGLLRYSAGGIGPVGSEVGYTFWIDEVKFEKLGTVAQPQPVILSGQDVEQQSFNGSQIDLAASGLTQTFNTNGRNVTVNTAPAYFTFTSSEPSVASVDENGLVTVNSQGTASITAVLAGVEAKGSLKVTSNGSLQPAPTPTLPESNVISIFSDAYTNIPVDFYNGNFQGQGTTGGVASLGNDNILLYNNFDQDFGFVTTQFVNPTVNLTSQNRIHFDLYIQESIDSGDQLTVELVNAGSDGVIEPFVDNGGGLSIPSSELTSGTWMSFDLSLDNFTNPTGGNNFSGGIANRTHMGSITFVSGLTLSSIIVDNIYFYTE</sequence>
<dbReference type="SUPFAM" id="SSF49373">
    <property type="entry name" value="Invasin/intimin cell-adhesion fragments"/>
    <property type="match status" value="1"/>
</dbReference>
<dbReference type="PROSITE" id="PS51257">
    <property type="entry name" value="PROKAR_LIPOPROTEIN"/>
    <property type="match status" value="1"/>
</dbReference>
<dbReference type="Pfam" id="PF02368">
    <property type="entry name" value="Big_2"/>
    <property type="match status" value="1"/>
</dbReference>
<proteinExistence type="predicted"/>
<dbReference type="Gene3D" id="2.60.40.1080">
    <property type="match status" value="1"/>
</dbReference>
<name>A0ABT8X6S4_9FLAO</name>
<dbReference type="InterPro" id="IPR003343">
    <property type="entry name" value="Big_2"/>
</dbReference>
<comment type="caution">
    <text evidence="2">The sequence shown here is derived from an EMBL/GenBank/DDBJ whole genome shotgun (WGS) entry which is preliminary data.</text>
</comment>
<evidence type="ECO:0000259" key="1">
    <source>
        <dbReference type="SMART" id="SM00635"/>
    </source>
</evidence>
<keyword evidence="3" id="KW-1185">Reference proteome</keyword>
<dbReference type="InterPro" id="IPR008979">
    <property type="entry name" value="Galactose-bd-like_sf"/>
</dbReference>
<reference evidence="2" key="1">
    <citation type="submission" date="2023-07" db="EMBL/GenBank/DDBJ databases">
        <title>Two novel species in the genus Flavivirga.</title>
        <authorList>
            <person name="Kwon K."/>
        </authorList>
    </citation>
    <scope>NUCLEOTIDE SEQUENCE</scope>
    <source>
        <strain evidence="2">KACC 14157</strain>
    </source>
</reference>
<feature type="domain" description="BIG2" evidence="1">
    <location>
        <begin position="225"/>
        <end position="300"/>
    </location>
</feature>
<dbReference type="InterPro" id="IPR008964">
    <property type="entry name" value="Invasin/intimin_cell_adhesion"/>
</dbReference>
<evidence type="ECO:0000313" key="3">
    <source>
        <dbReference type="Proteomes" id="UP001176891"/>
    </source>
</evidence>
<dbReference type="EMBL" id="JAUOEM010000007">
    <property type="protein sequence ID" value="MDO5989244.1"/>
    <property type="molecule type" value="Genomic_DNA"/>
</dbReference>
<gene>
    <name evidence="2" type="ORF">Q4Q39_17710</name>
</gene>
<evidence type="ECO:0000313" key="2">
    <source>
        <dbReference type="EMBL" id="MDO5989244.1"/>
    </source>
</evidence>